<comment type="caution">
    <text evidence="2">The sequence shown here is derived from an EMBL/GenBank/DDBJ whole genome shotgun (WGS) entry which is preliminary data.</text>
</comment>
<accession>A0ABV3RH02</accession>
<reference evidence="2 3" key="1">
    <citation type="submission" date="2024-06" db="EMBL/GenBank/DDBJ databases">
        <title>Novosphingobium rhizovicinus M1R2S20.</title>
        <authorList>
            <person name="Sun J.-Q."/>
        </authorList>
    </citation>
    <scope>NUCLEOTIDE SEQUENCE [LARGE SCALE GENOMIC DNA]</scope>
    <source>
        <strain evidence="2 3">M1R2S20</strain>
    </source>
</reference>
<name>A0ABV3RH02_9SPHN</name>
<dbReference type="RefSeq" id="WP_367775420.1">
    <property type="nucleotide sequence ID" value="NZ_JBFNXR010000054.1"/>
</dbReference>
<evidence type="ECO:0000259" key="1">
    <source>
        <dbReference type="Pfam" id="PF12697"/>
    </source>
</evidence>
<dbReference type="GO" id="GO:0016787">
    <property type="term" value="F:hydrolase activity"/>
    <property type="evidence" value="ECO:0007669"/>
    <property type="project" value="UniProtKB-KW"/>
</dbReference>
<dbReference type="Proteomes" id="UP001556118">
    <property type="component" value="Unassembled WGS sequence"/>
</dbReference>
<evidence type="ECO:0000313" key="3">
    <source>
        <dbReference type="Proteomes" id="UP001556118"/>
    </source>
</evidence>
<dbReference type="InterPro" id="IPR017531">
    <property type="entry name" value="Hydrolase-1_PEP"/>
</dbReference>
<gene>
    <name evidence="2" type="ORF">ABUH87_17640</name>
</gene>
<dbReference type="EMBL" id="JBFNXR010000054">
    <property type="protein sequence ID" value="MEW9856949.1"/>
    <property type="molecule type" value="Genomic_DNA"/>
</dbReference>
<evidence type="ECO:0000313" key="2">
    <source>
        <dbReference type="EMBL" id="MEW9856949.1"/>
    </source>
</evidence>
<sequence length="265" mass="28351">MTTRRHISFPCGADRLAGTLDGSTTAQSRETGLLLVSGGNEIRSGAWAGQAQLAARIAAEGYPVLRFDRRGCGDSEGFNGGFQTSGPDIIAALTAFRREQPQLGRVIGMGNCDAASALMLASGAGCDGLILSNPWTFDNNSPEDSPPATVRSHYRNRLKDLGAIKRLFTGKVAIAPLLSSLVSAAKPVSASGSLTQELATGLARFKGRVRFLVAARDRTGQAFMARWDDDDGRIHVCPNATHSFVEPHAREWLIANTLEELRRLS</sequence>
<dbReference type="SUPFAM" id="SSF53474">
    <property type="entry name" value="alpha/beta-Hydrolases"/>
    <property type="match status" value="1"/>
</dbReference>
<organism evidence="2 3">
    <name type="scientific">Novosphingobium rhizovicinum</name>
    <dbReference type="NCBI Taxonomy" id="3228928"/>
    <lineage>
        <taxon>Bacteria</taxon>
        <taxon>Pseudomonadati</taxon>
        <taxon>Pseudomonadota</taxon>
        <taxon>Alphaproteobacteria</taxon>
        <taxon>Sphingomonadales</taxon>
        <taxon>Sphingomonadaceae</taxon>
        <taxon>Novosphingobium</taxon>
    </lineage>
</organism>
<dbReference type="Gene3D" id="3.40.50.1820">
    <property type="entry name" value="alpha/beta hydrolase"/>
    <property type="match status" value="1"/>
</dbReference>
<keyword evidence="3" id="KW-1185">Reference proteome</keyword>
<protein>
    <submittedName>
        <fullName evidence="2">Hydrolase 1, exosortase A system-associated</fullName>
    </submittedName>
</protein>
<dbReference type="InterPro" id="IPR000073">
    <property type="entry name" value="AB_hydrolase_1"/>
</dbReference>
<feature type="domain" description="AB hydrolase-1" evidence="1">
    <location>
        <begin position="33"/>
        <end position="251"/>
    </location>
</feature>
<dbReference type="NCBIfam" id="TIGR03100">
    <property type="entry name" value="hydr1_PEP"/>
    <property type="match status" value="1"/>
</dbReference>
<proteinExistence type="predicted"/>
<dbReference type="Pfam" id="PF12697">
    <property type="entry name" value="Abhydrolase_6"/>
    <property type="match status" value="1"/>
</dbReference>
<keyword evidence="2" id="KW-0378">Hydrolase</keyword>
<dbReference type="InterPro" id="IPR029058">
    <property type="entry name" value="AB_hydrolase_fold"/>
</dbReference>